<evidence type="ECO:0000313" key="2">
    <source>
        <dbReference type="Proteomes" id="UP001234989"/>
    </source>
</evidence>
<proteinExistence type="predicted"/>
<sequence length="151" mass="17370">MDDVSNWRRRLWDFPLRTSFDCCWIVVCYALKKKTYRGQGGSRFFVKKKSMGWKIRSSKINYYRGGSKLGVNNVHRFARLGVQRVDSTKGGVMVHHGSESSLVVDVKSKEGLDPILMDLKESVLDESTICTHLGLYFNRFSFLKCIFCANN</sequence>
<protein>
    <submittedName>
        <fullName evidence="1">Uncharacterized protein</fullName>
    </submittedName>
</protein>
<reference evidence="1" key="1">
    <citation type="submission" date="2023-08" db="EMBL/GenBank/DDBJ databases">
        <title>A de novo genome assembly of Solanum verrucosum Schlechtendal, a Mexican diploid species geographically isolated from the other diploid A-genome species in potato relatives.</title>
        <authorList>
            <person name="Hosaka K."/>
        </authorList>
    </citation>
    <scope>NUCLEOTIDE SEQUENCE</scope>
    <source>
        <tissue evidence="1">Young leaves</tissue>
    </source>
</reference>
<accession>A0AAF0V7L2</accession>
<dbReference type="EMBL" id="CP133623">
    <property type="protein sequence ID" value="WMV58604.1"/>
    <property type="molecule type" value="Genomic_DNA"/>
</dbReference>
<dbReference type="AlphaFoldDB" id="A0AAF0V7L2"/>
<evidence type="ECO:0000313" key="1">
    <source>
        <dbReference type="EMBL" id="WMV58604.1"/>
    </source>
</evidence>
<organism evidence="1 2">
    <name type="scientific">Solanum verrucosum</name>
    <dbReference type="NCBI Taxonomy" id="315347"/>
    <lineage>
        <taxon>Eukaryota</taxon>
        <taxon>Viridiplantae</taxon>
        <taxon>Streptophyta</taxon>
        <taxon>Embryophyta</taxon>
        <taxon>Tracheophyta</taxon>
        <taxon>Spermatophyta</taxon>
        <taxon>Magnoliopsida</taxon>
        <taxon>eudicotyledons</taxon>
        <taxon>Gunneridae</taxon>
        <taxon>Pentapetalae</taxon>
        <taxon>asterids</taxon>
        <taxon>lamiids</taxon>
        <taxon>Solanales</taxon>
        <taxon>Solanaceae</taxon>
        <taxon>Solanoideae</taxon>
        <taxon>Solaneae</taxon>
        <taxon>Solanum</taxon>
    </lineage>
</organism>
<name>A0AAF0V7L2_SOLVR</name>
<keyword evidence="2" id="KW-1185">Reference proteome</keyword>
<dbReference type="Proteomes" id="UP001234989">
    <property type="component" value="Chromosome 12"/>
</dbReference>
<gene>
    <name evidence="1" type="ORF">MTR67_051989</name>
</gene>